<accession>A0A7J0BSH2</accession>
<proteinExistence type="predicted"/>
<keyword evidence="2" id="KW-1185">Reference proteome</keyword>
<name>A0A7J0BSH2_9BACT</name>
<organism evidence="1 2">
    <name type="scientific">Desulfovibrio psychrotolerans</name>
    <dbReference type="NCBI Taxonomy" id="415242"/>
    <lineage>
        <taxon>Bacteria</taxon>
        <taxon>Pseudomonadati</taxon>
        <taxon>Thermodesulfobacteriota</taxon>
        <taxon>Desulfovibrionia</taxon>
        <taxon>Desulfovibrionales</taxon>
        <taxon>Desulfovibrionaceae</taxon>
        <taxon>Desulfovibrio</taxon>
    </lineage>
</organism>
<protein>
    <submittedName>
        <fullName evidence="1">Uncharacterized protein</fullName>
    </submittedName>
</protein>
<dbReference type="EMBL" id="BLVP01000007">
    <property type="protein sequence ID" value="GFM36608.1"/>
    <property type="molecule type" value="Genomic_DNA"/>
</dbReference>
<comment type="caution">
    <text evidence="1">The sequence shown here is derived from an EMBL/GenBank/DDBJ whole genome shotgun (WGS) entry which is preliminary data.</text>
</comment>
<reference evidence="1 2" key="1">
    <citation type="submission" date="2020-05" db="EMBL/GenBank/DDBJ databases">
        <title>Draft genome sequence of Desulfovibrio psychrotolerans JS1T.</title>
        <authorList>
            <person name="Ueno A."/>
            <person name="Tamazawa S."/>
            <person name="Tamamura S."/>
            <person name="Murakami T."/>
            <person name="Kiyama T."/>
            <person name="Inomata H."/>
            <person name="Amano Y."/>
            <person name="Miyakawa K."/>
            <person name="Tamaki H."/>
            <person name="Naganuma T."/>
            <person name="Kaneko K."/>
        </authorList>
    </citation>
    <scope>NUCLEOTIDE SEQUENCE [LARGE SCALE GENOMIC DNA]</scope>
    <source>
        <strain evidence="1 2">JS1</strain>
    </source>
</reference>
<sequence>MAQRGHEEPDVTPCAEHVRAHSAMVLPEPQGGRPAGEVLRRAGVALRWRRRRGPLSEGIQRAERARKAGVAAVHFALAVGNV</sequence>
<evidence type="ECO:0000313" key="2">
    <source>
        <dbReference type="Proteomes" id="UP000503820"/>
    </source>
</evidence>
<gene>
    <name evidence="1" type="ORF">DSM19430T_12920</name>
</gene>
<dbReference type="Proteomes" id="UP000503820">
    <property type="component" value="Unassembled WGS sequence"/>
</dbReference>
<dbReference type="AlphaFoldDB" id="A0A7J0BSH2"/>
<evidence type="ECO:0000313" key="1">
    <source>
        <dbReference type="EMBL" id="GFM36608.1"/>
    </source>
</evidence>